<sequence length="41" mass="4386">MASADERNSRTIHTAACLIIGDEVLGGKVRLLRAASAKRMC</sequence>
<name>C9S910_VERA1</name>
<evidence type="ECO:0000313" key="2">
    <source>
        <dbReference type="Proteomes" id="UP000008698"/>
    </source>
</evidence>
<dbReference type="GeneID" id="9530992"/>
<protein>
    <submittedName>
        <fullName evidence="1">Molybdopterin binding domain-containing protein</fullName>
    </submittedName>
</protein>
<dbReference type="AlphaFoldDB" id="C9S910"/>
<proteinExistence type="predicted"/>
<keyword evidence="2" id="KW-1185">Reference proteome</keyword>
<dbReference type="eggNOG" id="KOG2644">
    <property type="taxonomic scope" value="Eukaryota"/>
</dbReference>
<dbReference type="Proteomes" id="UP000008698">
    <property type="component" value="Unassembled WGS sequence"/>
</dbReference>
<accession>C9S910</accession>
<gene>
    <name evidence="1" type="ORF">VDBG_01092</name>
</gene>
<dbReference type="STRING" id="526221.C9S910"/>
<dbReference type="RefSeq" id="XP_003009409.1">
    <property type="nucleotide sequence ID" value="XM_003009363.1"/>
</dbReference>
<evidence type="ECO:0000313" key="1">
    <source>
        <dbReference type="EMBL" id="EEY14983.1"/>
    </source>
</evidence>
<dbReference type="HOGENOM" id="CLU_3279821_0_0_1"/>
<dbReference type="KEGG" id="val:VDBG_01092"/>
<organism evidence="2">
    <name type="scientific">Verticillium alfalfae (strain VaMs.102 / ATCC MYA-4576 / FGSC 10136)</name>
    <name type="common">Verticillium wilt of alfalfa</name>
    <name type="synonym">Verticillium albo-atrum</name>
    <dbReference type="NCBI Taxonomy" id="526221"/>
    <lineage>
        <taxon>Eukaryota</taxon>
        <taxon>Fungi</taxon>
        <taxon>Dikarya</taxon>
        <taxon>Ascomycota</taxon>
        <taxon>Pezizomycotina</taxon>
        <taxon>Sordariomycetes</taxon>
        <taxon>Hypocreomycetidae</taxon>
        <taxon>Glomerellales</taxon>
        <taxon>Plectosphaerellaceae</taxon>
        <taxon>Verticillium</taxon>
    </lineage>
</organism>
<dbReference type="EMBL" id="DS985214">
    <property type="protein sequence ID" value="EEY14983.1"/>
    <property type="molecule type" value="Genomic_DNA"/>
</dbReference>
<dbReference type="OrthoDB" id="448496at2759"/>
<reference evidence="2" key="1">
    <citation type="journal article" date="2011" name="PLoS Pathog.">
        <title>Comparative genomics yields insights into niche adaptation of plant vascular wilt pathogens.</title>
        <authorList>
            <person name="Klosterman S.J."/>
            <person name="Subbarao K.V."/>
            <person name="Kang S."/>
            <person name="Veronese P."/>
            <person name="Gold S.E."/>
            <person name="Thomma B.P.H.J."/>
            <person name="Chen Z."/>
            <person name="Henrissat B."/>
            <person name="Lee Y.-H."/>
            <person name="Park J."/>
            <person name="Garcia-Pedrajas M.D."/>
            <person name="Barbara D.J."/>
            <person name="Anchieta A."/>
            <person name="de Jonge R."/>
            <person name="Santhanam P."/>
            <person name="Maruthachalam K."/>
            <person name="Atallah Z."/>
            <person name="Amyotte S.G."/>
            <person name="Paz Z."/>
            <person name="Inderbitzin P."/>
            <person name="Hayes R.J."/>
            <person name="Heiman D.I."/>
            <person name="Young S."/>
            <person name="Zeng Q."/>
            <person name="Engels R."/>
            <person name="Galagan J."/>
            <person name="Cuomo C.A."/>
            <person name="Dobinson K.F."/>
            <person name="Ma L.-J."/>
        </authorList>
    </citation>
    <scope>NUCLEOTIDE SEQUENCE [LARGE SCALE GENOMIC DNA]</scope>
    <source>
        <strain evidence="2">VaMs.102 / ATCC MYA-4576 / FGSC 10136</strain>
    </source>
</reference>